<dbReference type="InterPro" id="IPR036683">
    <property type="entry name" value="CO_DH_flav_C_dom_sf"/>
</dbReference>
<dbReference type="AlphaFoldDB" id="A0A511NBD3"/>
<dbReference type="InterPro" id="IPR001041">
    <property type="entry name" value="2Fe-2S_ferredoxin-type"/>
</dbReference>
<dbReference type="SUPFAM" id="SSF56176">
    <property type="entry name" value="FAD-binding/transporter-associated domain-like"/>
    <property type="match status" value="1"/>
</dbReference>
<reference evidence="8 9" key="1">
    <citation type="submission" date="2019-07" db="EMBL/GenBank/DDBJ databases">
        <title>Whole genome shotgun sequence of Deinococcus cellulosilyticus NBRC 106333.</title>
        <authorList>
            <person name="Hosoyama A."/>
            <person name="Uohara A."/>
            <person name="Ohji S."/>
            <person name="Ichikawa N."/>
        </authorList>
    </citation>
    <scope>NUCLEOTIDE SEQUENCE [LARGE SCALE GENOMIC DNA]</scope>
    <source>
        <strain evidence="8 9">NBRC 106333</strain>
    </source>
</reference>
<dbReference type="OrthoDB" id="9789842at2"/>
<keyword evidence="4" id="KW-0560">Oxidoreductase</keyword>
<evidence type="ECO:0000259" key="7">
    <source>
        <dbReference type="PROSITE" id="PS51387"/>
    </source>
</evidence>
<dbReference type="InterPro" id="IPR012175">
    <property type="entry name" value="Xanth_DH_ssu_bac"/>
</dbReference>
<feature type="domain" description="FAD-binding PCMH-type" evidence="7">
    <location>
        <begin position="178"/>
        <end position="349"/>
    </location>
</feature>
<evidence type="ECO:0000256" key="1">
    <source>
        <dbReference type="ARBA" id="ARBA00022630"/>
    </source>
</evidence>
<evidence type="ECO:0000259" key="6">
    <source>
        <dbReference type="PROSITE" id="PS51085"/>
    </source>
</evidence>
<dbReference type="InterPro" id="IPR016169">
    <property type="entry name" value="FAD-bd_PCMH_sub2"/>
</dbReference>
<keyword evidence="2" id="KW-0479">Metal-binding</keyword>
<dbReference type="GO" id="GO:0005506">
    <property type="term" value="F:iron ion binding"/>
    <property type="evidence" value="ECO:0007669"/>
    <property type="project" value="InterPro"/>
</dbReference>
<dbReference type="GO" id="GO:0071949">
    <property type="term" value="F:FAD binding"/>
    <property type="evidence" value="ECO:0007669"/>
    <property type="project" value="InterPro"/>
</dbReference>
<dbReference type="PROSITE" id="PS51387">
    <property type="entry name" value="FAD_PCMH"/>
    <property type="match status" value="1"/>
</dbReference>
<dbReference type="Gene3D" id="3.10.20.30">
    <property type="match status" value="1"/>
</dbReference>
<dbReference type="SMART" id="SM01092">
    <property type="entry name" value="CO_deh_flav_C"/>
    <property type="match status" value="1"/>
</dbReference>
<dbReference type="PANTHER" id="PTHR45444:SF3">
    <property type="entry name" value="XANTHINE DEHYDROGENASE"/>
    <property type="match status" value="1"/>
</dbReference>
<evidence type="ECO:0000256" key="2">
    <source>
        <dbReference type="ARBA" id="ARBA00022723"/>
    </source>
</evidence>
<evidence type="ECO:0000313" key="9">
    <source>
        <dbReference type="Proteomes" id="UP000321306"/>
    </source>
</evidence>
<comment type="caution">
    <text evidence="8">The sequence shown here is derived from an EMBL/GenBank/DDBJ whole genome shotgun (WGS) entry which is preliminary data.</text>
</comment>
<protein>
    <submittedName>
        <fullName evidence="8">Xanthine dehydrogenase, N-terminal subunit</fullName>
    </submittedName>
</protein>
<dbReference type="InterPro" id="IPR036884">
    <property type="entry name" value="2Fe-2S-bd_dom_sf"/>
</dbReference>
<evidence type="ECO:0000256" key="3">
    <source>
        <dbReference type="ARBA" id="ARBA00022827"/>
    </source>
</evidence>
<dbReference type="Gene3D" id="3.30.43.10">
    <property type="entry name" value="Uridine Diphospho-n-acetylenolpyruvylglucosamine Reductase, domain 2"/>
    <property type="match status" value="1"/>
</dbReference>
<dbReference type="InterPro" id="IPR002888">
    <property type="entry name" value="2Fe-2S-bd"/>
</dbReference>
<keyword evidence="9" id="KW-1185">Reference proteome</keyword>
<proteinExistence type="predicted"/>
<dbReference type="Gene3D" id="3.30.390.50">
    <property type="entry name" value="CO dehydrogenase flavoprotein, C-terminal domain"/>
    <property type="match status" value="1"/>
</dbReference>
<dbReference type="InterPro" id="IPR036010">
    <property type="entry name" value="2Fe-2S_ferredoxin-like_sf"/>
</dbReference>
<dbReference type="Pfam" id="PF03450">
    <property type="entry name" value="CO_deh_flav_C"/>
    <property type="match status" value="1"/>
</dbReference>
<dbReference type="PROSITE" id="PS00197">
    <property type="entry name" value="2FE2S_FER_1"/>
    <property type="match status" value="1"/>
</dbReference>
<evidence type="ECO:0000256" key="5">
    <source>
        <dbReference type="ARBA" id="ARBA00023004"/>
    </source>
</evidence>
<dbReference type="EMBL" id="BJXB01000057">
    <property type="protein sequence ID" value="GEM50083.1"/>
    <property type="molecule type" value="Genomic_DNA"/>
</dbReference>
<dbReference type="InterPro" id="IPR005107">
    <property type="entry name" value="CO_DH_flav_C"/>
</dbReference>
<dbReference type="RefSeq" id="WP_146891915.1">
    <property type="nucleotide sequence ID" value="NZ_BJXB01000057.1"/>
</dbReference>
<dbReference type="PROSITE" id="PS51085">
    <property type="entry name" value="2FE2S_FER_2"/>
    <property type="match status" value="1"/>
</dbReference>
<dbReference type="InterPro" id="IPR036318">
    <property type="entry name" value="FAD-bd_PCMH-like_sf"/>
</dbReference>
<dbReference type="GO" id="GO:0016491">
    <property type="term" value="F:oxidoreductase activity"/>
    <property type="evidence" value="ECO:0007669"/>
    <property type="project" value="UniProtKB-KW"/>
</dbReference>
<dbReference type="Pfam" id="PF00941">
    <property type="entry name" value="FAD_binding_5"/>
    <property type="match status" value="1"/>
</dbReference>
<evidence type="ECO:0000256" key="4">
    <source>
        <dbReference type="ARBA" id="ARBA00023002"/>
    </source>
</evidence>
<dbReference type="Gene3D" id="1.10.150.120">
    <property type="entry name" value="[2Fe-2S]-binding domain"/>
    <property type="match status" value="1"/>
</dbReference>
<dbReference type="InterPro" id="IPR016166">
    <property type="entry name" value="FAD-bd_PCMH"/>
</dbReference>
<dbReference type="PIRSF" id="PIRSF036557">
    <property type="entry name" value="XdhA_RC"/>
    <property type="match status" value="1"/>
</dbReference>
<dbReference type="GO" id="GO:0051537">
    <property type="term" value="F:2 iron, 2 sulfur cluster binding"/>
    <property type="evidence" value="ECO:0007669"/>
    <property type="project" value="InterPro"/>
</dbReference>
<dbReference type="SUPFAM" id="SSF47741">
    <property type="entry name" value="CO dehydrogenase ISP C-domain like"/>
    <property type="match status" value="1"/>
</dbReference>
<dbReference type="InterPro" id="IPR012675">
    <property type="entry name" value="Beta-grasp_dom_sf"/>
</dbReference>
<dbReference type="SUPFAM" id="SSF54292">
    <property type="entry name" value="2Fe-2S ferredoxin-like"/>
    <property type="match status" value="1"/>
</dbReference>
<keyword evidence="1" id="KW-0285">Flavoprotein</keyword>
<dbReference type="InterPro" id="IPR016208">
    <property type="entry name" value="Ald_Oxase/xanthine_DH-like"/>
</dbReference>
<dbReference type="InterPro" id="IPR006058">
    <property type="entry name" value="2Fe2S_fd_BS"/>
</dbReference>
<dbReference type="PANTHER" id="PTHR45444">
    <property type="entry name" value="XANTHINE DEHYDROGENASE"/>
    <property type="match status" value="1"/>
</dbReference>
<evidence type="ECO:0000313" key="8">
    <source>
        <dbReference type="EMBL" id="GEM50083.1"/>
    </source>
</evidence>
<sequence>MKEGSFPVSPQNRSSVTLRVNGSEHVLNPEHLTLPLLHTLRGLGFTSCKEGCGEGECGACAVVLRSASAQGSPYTPLNACLTLTGSVVDYDVLTAEGLHQHPVQSAMVNFNGSQCGYCTPGFVMSMFSEYYRERPFDLEAISGNLCRCTGYRAIRDAALSLPAPEQDAFSQLAVPEVQTLAADRFYRPTSLRDALLWLNQNPDARVLAGGTDAIVEYNQRDVRPERYLDVNLIPELNALLRTETGHRVGAAVTLSELESIVPEQLKKDWLDRYASRLIRNRATLGGSLVTASPIGDAAPLLLALDASVAIATLDGEKKVSLSEFFTGYRATLLKPGELLQAIEFADFPQTLHFFKVTKRHHDDISSVAIALDIQQNQGVISSARIGLGGVAATPIRAREAEERMVGKKPLDALKDALDILEATLHPISDHRASSEYRKQVTLKIIGHYFEEHLGVMA</sequence>
<accession>A0A511NBD3</accession>
<dbReference type="Gene3D" id="3.30.465.10">
    <property type="match status" value="1"/>
</dbReference>
<keyword evidence="3" id="KW-0274">FAD</keyword>
<dbReference type="InterPro" id="IPR016167">
    <property type="entry name" value="FAD-bd_PCMH_sub1"/>
</dbReference>
<keyword evidence="5" id="KW-0408">Iron</keyword>
<dbReference type="Pfam" id="PF01799">
    <property type="entry name" value="Fer2_2"/>
    <property type="match status" value="1"/>
</dbReference>
<gene>
    <name evidence="8" type="ORF">DC3_57180</name>
</gene>
<dbReference type="InterPro" id="IPR002346">
    <property type="entry name" value="Mopterin_DH_FAD-bd"/>
</dbReference>
<feature type="domain" description="2Fe-2S ferredoxin-type" evidence="6">
    <location>
        <begin position="14"/>
        <end position="98"/>
    </location>
</feature>
<dbReference type="SUPFAM" id="SSF55447">
    <property type="entry name" value="CO dehydrogenase flavoprotein C-terminal domain-like"/>
    <property type="match status" value="1"/>
</dbReference>
<name>A0A511NBD3_DEIC1</name>
<organism evidence="8 9">
    <name type="scientific">Deinococcus cellulosilyticus (strain DSM 18568 / NBRC 106333 / KACC 11606 / 5516J-15)</name>
    <dbReference type="NCBI Taxonomy" id="1223518"/>
    <lineage>
        <taxon>Bacteria</taxon>
        <taxon>Thermotogati</taxon>
        <taxon>Deinococcota</taxon>
        <taxon>Deinococci</taxon>
        <taxon>Deinococcales</taxon>
        <taxon>Deinococcaceae</taxon>
        <taxon>Deinococcus</taxon>
    </lineage>
</organism>
<dbReference type="Proteomes" id="UP000321306">
    <property type="component" value="Unassembled WGS sequence"/>
</dbReference>